<evidence type="ECO:0000313" key="3">
    <source>
        <dbReference type="Proteomes" id="UP001214576"/>
    </source>
</evidence>
<feature type="region of interest" description="Disordered" evidence="1">
    <location>
        <begin position="220"/>
        <end position="257"/>
    </location>
</feature>
<dbReference type="Proteomes" id="UP001214576">
    <property type="component" value="Unassembled WGS sequence"/>
</dbReference>
<name>A0AAD4U5Z4_OVIAM</name>
<comment type="caution">
    <text evidence="2">The sequence shown here is derived from an EMBL/GenBank/DDBJ whole genome shotgun (WGS) entry which is preliminary data.</text>
</comment>
<dbReference type="EMBL" id="JAKZEL010000010">
    <property type="protein sequence ID" value="KAI4539856.1"/>
    <property type="molecule type" value="Genomic_DNA"/>
</dbReference>
<evidence type="ECO:0000313" key="2">
    <source>
        <dbReference type="EMBL" id="KAI4539856.1"/>
    </source>
</evidence>
<protein>
    <submittedName>
        <fullName evidence="2">Uncharacterized protein</fullName>
    </submittedName>
</protein>
<reference evidence="2" key="1">
    <citation type="submission" date="2022-03" db="EMBL/GenBank/DDBJ databases">
        <title>Genomic analyses of argali, domestic sheep and their hybrids provide insights into chromosomal evolution, heterosis and genetic basis of agronomic traits.</title>
        <authorList>
            <person name="Li M."/>
        </authorList>
    </citation>
    <scope>NUCLEOTIDE SEQUENCE</scope>
    <source>
        <strain evidence="2">CAU-MHL-2022a</strain>
        <tissue evidence="2">Skin</tissue>
    </source>
</reference>
<dbReference type="AlphaFoldDB" id="A0AAD4U5Z4"/>
<sequence length="281" mass="32169">MDCSGRTEELSFKGGFYKPNKGVNILQTEKNHKQQQYIKEGGNDAIALAAVPSQPLEKPKDLITFPTLIPPQAQSILLGVKEEMKVKDAIKCNSGNEGKENGIEQRLTIKTHHSEKKLAEDSSLIFSVFDYEMLPQIPTEGVKGEHVYRITFIKYENSEHVDTYDHTVSEEGLWIINWFSLICYFSTLMLDYRIRSMKITEKCSVDIFPDSKGRLQHDRIKSETQAKNGNKTNELSDKWKQKMPRNQCSTGEPEVPPTPTLPRRYTCSISFLCHVAPFWYT</sequence>
<organism evidence="2 3">
    <name type="scientific">Ovis ammon polii</name>
    <dbReference type="NCBI Taxonomy" id="230172"/>
    <lineage>
        <taxon>Eukaryota</taxon>
        <taxon>Metazoa</taxon>
        <taxon>Chordata</taxon>
        <taxon>Craniata</taxon>
        <taxon>Vertebrata</taxon>
        <taxon>Euteleostomi</taxon>
        <taxon>Mammalia</taxon>
        <taxon>Eutheria</taxon>
        <taxon>Laurasiatheria</taxon>
        <taxon>Artiodactyla</taxon>
        <taxon>Ruminantia</taxon>
        <taxon>Pecora</taxon>
        <taxon>Bovidae</taxon>
        <taxon>Caprinae</taxon>
        <taxon>Ovis</taxon>
    </lineage>
</organism>
<proteinExistence type="predicted"/>
<accession>A0AAD4U5Z4</accession>
<evidence type="ECO:0000256" key="1">
    <source>
        <dbReference type="SAM" id="MobiDB-lite"/>
    </source>
</evidence>
<gene>
    <name evidence="2" type="ORF">MG293_010251</name>
</gene>
<keyword evidence="3" id="KW-1185">Reference proteome</keyword>